<comment type="caution">
    <text evidence="4">The sequence shown here is derived from an EMBL/GenBank/DDBJ whole genome shotgun (WGS) entry which is preliminary data.</text>
</comment>
<proteinExistence type="predicted"/>
<dbReference type="CDD" id="cd04301">
    <property type="entry name" value="NAT_SF"/>
    <property type="match status" value="1"/>
</dbReference>
<dbReference type="PROSITE" id="PS51186">
    <property type="entry name" value="GNAT"/>
    <property type="match status" value="1"/>
</dbReference>
<evidence type="ECO:0000259" key="3">
    <source>
        <dbReference type="PROSITE" id="PS51186"/>
    </source>
</evidence>
<evidence type="ECO:0000313" key="5">
    <source>
        <dbReference type="Proteomes" id="UP000242972"/>
    </source>
</evidence>
<dbReference type="Gene3D" id="3.40.630.30">
    <property type="match status" value="1"/>
</dbReference>
<dbReference type="InterPro" id="IPR000182">
    <property type="entry name" value="GNAT_dom"/>
</dbReference>
<evidence type="ECO:0000313" key="4">
    <source>
        <dbReference type="EMBL" id="PSR35184.1"/>
    </source>
</evidence>
<dbReference type="Pfam" id="PF00583">
    <property type="entry name" value="Acetyltransf_1"/>
    <property type="match status" value="1"/>
</dbReference>
<dbReference type="AlphaFoldDB" id="A0A2T2XL16"/>
<keyword evidence="2" id="KW-0012">Acyltransferase</keyword>
<gene>
    <name evidence="4" type="ORF">C7B46_01885</name>
</gene>
<dbReference type="InterPro" id="IPR016181">
    <property type="entry name" value="Acyl_CoA_acyltransferase"/>
</dbReference>
<evidence type="ECO:0000256" key="1">
    <source>
        <dbReference type="ARBA" id="ARBA00022679"/>
    </source>
</evidence>
<dbReference type="EMBL" id="PXYW01000003">
    <property type="protein sequence ID" value="PSR35184.1"/>
    <property type="molecule type" value="Genomic_DNA"/>
</dbReference>
<organism evidence="4 5">
    <name type="scientific">Sulfobacillus benefaciens</name>
    <dbReference type="NCBI Taxonomy" id="453960"/>
    <lineage>
        <taxon>Bacteria</taxon>
        <taxon>Bacillati</taxon>
        <taxon>Bacillota</taxon>
        <taxon>Clostridia</taxon>
        <taxon>Eubacteriales</taxon>
        <taxon>Clostridiales Family XVII. Incertae Sedis</taxon>
        <taxon>Sulfobacillus</taxon>
    </lineage>
</organism>
<sequence length="293" mass="32675">MEQFRMMRSLSPTTLFSDVREFLMNDEATHNLMLGLLESEARNPRPGDLVYLGAVANQQGKIHGAALGMAGRPLILSKIGLEEAVKCLVQDVFSLYPGLVGVIGPIRPAAEFARIWASLSGDAVTREVSERIYQLTDVLPGSSGPEQIRQAVPEDYSWLLSWMVDFTAEAMGEVTDPRDFAHRSVTVRLAGEWRSAGFMVLEESGNPCCIVGYSGPTPHGIRIAPVYTPPPYRGRGYASDLVRRVSQQLLDWGYQRVFLFTDLANPTSNHIYQQVGYQPVTDIDQYHFQRRPL</sequence>
<dbReference type="Proteomes" id="UP000242972">
    <property type="component" value="Unassembled WGS sequence"/>
</dbReference>
<dbReference type="SUPFAM" id="SSF55729">
    <property type="entry name" value="Acyl-CoA N-acyltransferases (Nat)"/>
    <property type="match status" value="1"/>
</dbReference>
<accession>A0A2T2XL16</accession>
<name>A0A2T2XL16_9FIRM</name>
<dbReference type="GO" id="GO:0016747">
    <property type="term" value="F:acyltransferase activity, transferring groups other than amino-acyl groups"/>
    <property type="evidence" value="ECO:0007669"/>
    <property type="project" value="InterPro"/>
</dbReference>
<feature type="domain" description="N-acetyltransferase" evidence="3">
    <location>
        <begin position="146"/>
        <end position="293"/>
    </location>
</feature>
<reference evidence="4 5" key="1">
    <citation type="journal article" date="2014" name="BMC Genomics">
        <title>Comparison of environmental and isolate Sulfobacillus genomes reveals diverse carbon, sulfur, nitrogen, and hydrogen metabolisms.</title>
        <authorList>
            <person name="Justice N.B."/>
            <person name="Norman A."/>
            <person name="Brown C.T."/>
            <person name="Singh A."/>
            <person name="Thomas B.C."/>
            <person name="Banfield J.F."/>
        </authorList>
    </citation>
    <scope>NUCLEOTIDE SEQUENCE [LARGE SCALE GENOMIC DNA]</scope>
    <source>
        <strain evidence="4">AMDSBA4</strain>
    </source>
</reference>
<dbReference type="InterPro" id="IPR050832">
    <property type="entry name" value="Bact_Acetyltransf"/>
</dbReference>
<dbReference type="PANTHER" id="PTHR43877">
    <property type="entry name" value="AMINOALKYLPHOSPHONATE N-ACETYLTRANSFERASE-RELATED-RELATED"/>
    <property type="match status" value="1"/>
</dbReference>
<keyword evidence="1" id="KW-0808">Transferase</keyword>
<dbReference type="PANTHER" id="PTHR43877:SF2">
    <property type="entry name" value="AMINOALKYLPHOSPHONATE N-ACETYLTRANSFERASE-RELATED"/>
    <property type="match status" value="1"/>
</dbReference>
<evidence type="ECO:0000256" key="2">
    <source>
        <dbReference type="ARBA" id="ARBA00023315"/>
    </source>
</evidence>
<protein>
    <recommendedName>
        <fullName evidence="3">N-acetyltransferase domain-containing protein</fullName>
    </recommendedName>
</protein>